<dbReference type="Proteomes" id="UP001501757">
    <property type="component" value="Unassembled WGS sequence"/>
</dbReference>
<reference evidence="2 3" key="1">
    <citation type="journal article" date="2019" name="Int. J. Syst. Evol. Microbiol.">
        <title>The Global Catalogue of Microorganisms (GCM) 10K type strain sequencing project: providing services to taxonomists for standard genome sequencing and annotation.</title>
        <authorList>
            <consortium name="The Broad Institute Genomics Platform"/>
            <consortium name="The Broad Institute Genome Sequencing Center for Infectious Disease"/>
            <person name="Wu L."/>
            <person name="Ma J."/>
        </authorList>
    </citation>
    <scope>NUCLEOTIDE SEQUENCE [LARGE SCALE GENOMIC DNA]</scope>
    <source>
        <strain evidence="2 3">JCM 13378</strain>
    </source>
</reference>
<organism evidence="2 3">
    <name type="scientific">Bowmanella denitrificans</name>
    <dbReference type="NCBI Taxonomy" id="366582"/>
    <lineage>
        <taxon>Bacteria</taxon>
        <taxon>Pseudomonadati</taxon>
        <taxon>Pseudomonadota</taxon>
        <taxon>Gammaproteobacteria</taxon>
        <taxon>Alteromonadales</taxon>
        <taxon>Alteromonadaceae</taxon>
        <taxon>Bowmanella</taxon>
    </lineage>
</organism>
<sequence>MDDTLHIRCGSDIRDGLRQAGIKGDFLEFSDPFCQGPVVDSEQWHTLRSEFIARHYELALPEVEEKQRRAYQQLAEVHQYPHLVLWFEHDSYDQLILAFILTHLKPLALGYRLELICISEYPGIERFCGLGQLSPEQLKQLYLQQRQAVSSAHYADAENVWHSFVQGDVARLNHIIQSGTPSIPAMAGALKRQLQELPWTDCGLGLSAQLTVQILQDGGPRTCGKLFREITLVREPLPHLGDLMYWALLKHLAAQGVIDIAADEQDWPLRMASLQSVTKPGIAESWWVGPFDISKADCPRWNPVTGQVVEVAEA</sequence>
<accession>A0ABN0XRS3</accession>
<evidence type="ECO:0000313" key="2">
    <source>
        <dbReference type="EMBL" id="GAA0370672.1"/>
    </source>
</evidence>
<dbReference type="EMBL" id="BAAAEI010000023">
    <property type="protein sequence ID" value="GAA0370672.1"/>
    <property type="molecule type" value="Genomic_DNA"/>
</dbReference>
<dbReference type="RefSeq" id="WP_343847123.1">
    <property type="nucleotide sequence ID" value="NZ_BAAAEI010000023.1"/>
</dbReference>
<name>A0ABN0XRS3_9ALTE</name>
<proteinExistence type="predicted"/>
<protein>
    <recommendedName>
        <fullName evidence="1">DUF1835 domain-containing protein</fullName>
    </recommendedName>
</protein>
<dbReference type="Pfam" id="PF08874">
    <property type="entry name" value="DUF1835"/>
    <property type="match status" value="1"/>
</dbReference>
<feature type="domain" description="DUF1835" evidence="1">
    <location>
        <begin position="6"/>
        <end position="106"/>
    </location>
</feature>
<comment type="caution">
    <text evidence="2">The sequence shown here is derived from an EMBL/GenBank/DDBJ whole genome shotgun (WGS) entry which is preliminary data.</text>
</comment>
<gene>
    <name evidence="2" type="ORF">GCM10009092_38730</name>
</gene>
<evidence type="ECO:0000259" key="1">
    <source>
        <dbReference type="Pfam" id="PF08874"/>
    </source>
</evidence>
<keyword evidence="3" id="KW-1185">Reference proteome</keyword>
<dbReference type="InterPro" id="IPR014973">
    <property type="entry name" value="DUF1835"/>
</dbReference>
<evidence type="ECO:0000313" key="3">
    <source>
        <dbReference type="Proteomes" id="UP001501757"/>
    </source>
</evidence>